<dbReference type="EMBL" id="JBBNAG010000005">
    <property type="protein sequence ID" value="KAK9131885.1"/>
    <property type="molecule type" value="Genomic_DNA"/>
</dbReference>
<dbReference type="Proteomes" id="UP001419268">
    <property type="component" value="Unassembled WGS sequence"/>
</dbReference>
<keyword evidence="4" id="KW-0408">Iron</keyword>
<accession>A0AAP0JE35</accession>
<dbReference type="InterPro" id="IPR036396">
    <property type="entry name" value="Cyt_P450_sf"/>
</dbReference>
<dbReference type="GO" id="GO:0044550">
    <property type="term" value="P:secondary metabolite biosynthetic process"/>
    <property type="evidence" value="ECO:0007669"/>
    <property type="project" value="UniProtKB-ARBA"/>
</dbReference>
<sequence>MIWQDCGAATLHVATSGVGVVTVTVQDTLAHKSSLYVPRATNLLSVIVSHPYCGNGASPRVLLFSSITLTILLLSIYKFTFLTPNKKHLPPSPPGALPIIGHLRLLFTPLHRTLQAVSANSDQYADYMLLKLGTRNVLVLSSPAAVQECFQKKDVAFANRPRSIGGDYNSYDYTNVALP</sequence>
<dbReference type="PANTHER" id="PTHR47947:SF3">
    <property type="entry name" value="CYTOCHROME P450 81D1-LIKE"/>
    <property type="match status" value="1"/>
</dbReference>
<evidence type="ECO:0000256" key="4">
    <source>
        <dbReference type="ARBA" id="ARBA00023004"/>
    </source>
</evidence>
<reference evidence="6 7" key="1">
    <citation type="submission" date="2024-01" db="EMBL/GenBank/DDBJ databases">
        <title>Genome assemblies of Stephania.</title>
        <authorList>
            <person name="Yang L."/>
        </authorList>
    </citation>
    <scope>NUCLEOTIDE SEQUENCE [LARGE SCALE GENOMIC DNA]</scope>
    <source>
        <strain evidence="6">JXDWG</strain>
        <tissue evidence="6">Leaf</tissue>
    </source>
</reference>
<dbReference type="Gene3D" id="1.10.630.10">
    <property type="entry name" value="Cytochrome P450"/>
    <property type="match status" value="1"/>
</dbReference>
<dbReference type="SUPFAM" id="SSF48264">
    <property type="entry name" value="Cytochrome P450"/>
    <property type="match status" value="1"/>
</dbReference>
<gene>
    <name evidence="6" type="ORF">Scep_011413</name>
</gene>
<evidence type="ECO:0008006" key="8">
    <source>
        <dbReference type="Google" id="ProtNLM"/>
    </source>
</evidence>
<protein>
    <recommendedName>
        <fullName evidence="8">Cytochrome P450</fullName>
    </recommendedName>
</protein>
<proteinExistence type="predicted"/>
<keyword evidence="7" id="KW-1185">Reference proteome</keyword>
<dbReference type="InterPro" id="IPR050651">
    <property type="entry name" value="Plant_Cytochrome_P450_Monoox"/>
</dbReference>
<dbReference type="GO" id="GO:0020037">
    <property type="term" value="F:heme binding"/>
    <property type="evidence" value="ECO:0007669"/>
    <property type="project" value="InterPro"/>
</dbReference>
<evidence type="ECO:0000256" key="3">
    <source>
        <dbReference type="ARBA" id="ARBA00023002"/>
    </source>
</evidence>
<keyword evidence="5" id="KW-1133">Transmembrane helix</keyword>
<dbReference type="GO" id="GO:0005506">
    <property type="term" value="F:iron ion binding"/>
    <property type="evidence" value="ECO:0007669"/>
    <property type="project" value="InterPro"/>
</dbReference>
<evidence type="ECO:0000313" key="7">
    <source>
        <dbReference type="Proteomes" id="UP001419268"/>
    </source>
</evidence>
<comment type="caution">
    <text evidence="6">The sequence shown here is derived from an EMBL/GenBank/DDBJ whole genome shotgun (WGS) entry which is preliminary data.</text>
</comment>
<keyword evidence="5" id="KW-0812">Transmembrane</keyword>
<organism evidence="6 7">
    <name type="scientific">Stephania cephalantha</name>
    <dbReference type="NCBI Taxonomy" id="152367"/>
    <lineage>
        <taxon>Eukaryota</taxon>
        <taxon>Viridiplantae</taxon>
        <taxon>Streptophyta</taxon>
        <taxon>Embryophyta</taxon>
        <taxon>Tracheophyta</taxon>
        <taxon>Spermatophyta</taxon>
        <taxon>Magnoliopsida</taxon>
        <taxon>Ranunculales</taxon>
        <taxon>Menispermaceae</taxon>
        <taxon>Menispermoideae</taxon>
        <taxon>Cissampelideae</taxon>
        <taxon>Stephania</taxon>
    </lineage>
</organism>
<feature type="transmembrane region" description="Helical" evidence="5">
    <location>
        <begin position="61"/>
        <end position="79"/>
    </location>
</feature>
<evidence type="ECO:0000256" key="5">
    <source>
        <dbReference type="SAM" id="Phobius"/>
    </source>
</evidence>
<dbReference type="InterPro" id="IPR001128">
    <property type="entry name" value="Cyt_P450"/>
</dbReference>
<keyword evidence="3" id="KW-0560">Oxidoreductase</keyword>
<keyword evidence="1" id="KW-0349">Heme</keyword>
<evidence type="ECO:0000256" key="2">
    <source>
        <dbReference type="ARBA" id="ARBA00022723"/>
    </source>
</evidence>
<keyword evidence="5" id="KW-0472">Membrane</keyword>
<dbReference type="GO" id="GO:0016705">
    <property type="term" value="F:oxidoreductase activity, acting on paired donors, with incorporation or reduction of molecular oxygen"/>
    <property type="evidence" value="ECO:0007669"/>
    <property type="project" value="InterPro"/>
</dbReference>
<evidence type="ECO:0000256" key="1">
    <source>
        <dbReference type="ARBA" id="ARBA00022617"/>
    </source>
</evidence>
<evidence type="ECO:0000313" key="6">
    <source>
        <dbReference type="EMBL" id="KAK9131885.1"/>
    </source>
</evidence>
<dbReference type="AlphaFoldDB" id="A0AAP0JE35"/>
<dbReference type="GO" id="GO:0004497">
    <property type="term" value="F:monooxygenase activity"/>
    <property type="evidence" value="ECO:0007669"/>
    <property type="project" value="InterPro"/>
</dbReference>
<name>A0AAP0JE35_9MAGN</name>
<keyword evidence="2" id="KW-0479">Metal-binding</keyword>
<dbReference type="PANTHER" id="PTHR47947">
    <property type="entry name" value="CYTOCHROME P450 82C3-RELATED"/>
    <property type="match status" value="1"/>
</dbReference>
<dbReference type="Pfam" id="PF00067">
    <property type="entry name" value="p450"/>
    <property type="match status" value="1"/>
</dbReference>